<evidence type="ECO:0000313" key="1">
    <source>
        <dbReference type="EMBL" id="MBD2537141.1"/>
    </source>
</evidence>
<accession>A0ABR8E6C5</accession>
<protein>
    <submittedName>
        <fullName evidence="1">Uncharacterized protein</fullName>
    </submittedName>
</protein>
<organism evidence="1 2">
    <name type="scientific">Nostoc flagelliforme FACHB-838</name>
    <dbReference type="NCBI Taxonomy" id="2692904"/>
    <lineage>
        <taxon>Bacteria</taxon>
        <taxon>Bacillati</taxon>
        <taxon>Cyanobacteriota</taxon>
        <taxon>Cyanophyceae</taxon>
        <taxon>Nostocales</taxon>
        <taxon>Nostocaceae</taxon>
        <taxon>Nostoc</taxon>
    </lineage>
</organism>
<dbReference type="EMBL" id="JACJSI010000687">
    <property type="protein sequence ID" value="MBD2537141.1"/>
    <property type="molecule type" value="Genomic_DNA"/>
</dbReference>
<evidence type="ECO:0000313" key="2">
    <source>
        <dbReference type="Proteomes" id="UP000623440"/>
    </source>
</evidence>
<comment type="caution">
    <text evidence="1">The sequence shown here is derived from an EMBL/GenBank/DDBJ whole genome shotgun (WGS) entry which is preliminary data.</text>
</comment>
<gene>
    <name evidence="1" type="ORF">H6G97_51350</name>
</gene>
<dbReference type="Proteomes" id="UP000623440">
    <property type="component" value="Unassembled WGS sequence"/>
</dbReference>
<name>A0ABR8E6C5_9NOSO</name>
<sequence>MVQQLFTQGSLFDLQTVIDYGQSVINVAQELAKVLIWLFVFEDLLLEHILKEMGY</sequence>
<reference evidence="1 2" key="1">
    <citation type="journal article" date="2020" name="ISME J.">
        <title>Comparative genomics reveals insights into cyanobacterial evolution and habitat adaptation.</title>
        <authorList>
            <person name="Chen M.Y."/>
            <person name="Teng W.K."/>
            <person name="Zhao L."/>
            <person name="Hu C.X."/>
            <person name="Zhou Y.K."/>
            <person name="Han B.P."/>
            <person name="Song L.R."/>
            <person name="Shu W.S."/>
        </authorList>
    </citation>
    <scope>NUCLEOTIDE SEQUENCE [LARGE SCALE GENOMIC DNA]</scope>
    <source>
        <strain evidence="1 2">FACHB-838</strain>
    </source>
</reference>
<proteinExistence type="predicted"/>
<keyword evidence="2" id="KW-1185">Reference proteome</keyword>